<evidence type="ECO:0000313" key="2">
    <source>
        <dbReference type="Proteomes" id="UP000198870"/>
    </source>
</evidence>
<dbReference type="Proteomes" id="UP000198870">
    <property type="component" value="Unassembled WGS sequence"/>
</dbReference>
<reference evidence="1 2" key="1">
    <citation type="submission" date="2016-10" db="EMBL/GenBank/DDBJ databases">
        <authorList>
            <person name="de Groot N.N."/>
        </authorList>
    </citation>
    <scope>NUCLEOTIDE SEQUENCE [LARGE SCALE GENOMIC DNA]</scope>
    <source>
        <strain evidence="1 2">AA1</strain>
    </source>
</reference>
<proteinExistence type="predicted"/>
<dbReference type="STRING" id="419481.SAMN05216233_12866"/>
<accession>A0A1G5JCZ7</accession>
<keyword evidence="2" id="KW-1185">Reference proteome</keyword>
<feature type="non-terminal residue" evidence="1">
    <location>
        <position position="44"/>
    </location>
</feature>
<dbReference type="AlphaFoldDB" id="A0A1G5JCZ7"/>
<dbReference type="EMBL" id="FMUX01000028">
    <property type="protein sequence ID" value="SCY86246.1"/>
    <property type="molecule type" value="Genomic_DNA"/>
</dbReference>
<evidence type="ECO:0000313" key="1">
    <source>
        <dbReference type="EMBL" id="SCY86246.1"/>
    </source>
</evidence>
<name>A0A1G5JCZ7_9BACT</name>
<gene>
    <name evidence="1" type="ORF">SAMN05216233_12866</name>
</gene>
<sequence>MGEIIYIKSFSKVSIADMIYHIRDTANIKRYAWRPAGHRLHDSV</sequence>
<organism evidence="1 2">
    <name type="scientific">Desulfoluna spongiiphila</name>
    <dbReference type="NCBI Taxonomy" id="419481"/>
    <lineage>
        <taxon>Bacteria</taxon>
        <taxon>Pseudomonadati</taxon>
        <taxon>Thermodesulfobacteriota</taxon>
        <taxon>Desulfobacteria</taxon>
        <taxon>Desulfobacterales</taxon>
        <taxon>Desulfolunaceae</taxon>
        <taxon>Desulfoluna</taxon>
    </lineage>
</organism>
<protein>
    <submittedName>
        <fullName evidence="1">Uncharacterized protein</fullName>
    </submittedName>
</protein>